<comment type="similarity">
    <text evidence="2">Belongs to the GTP-binding SRP family.</text>
</comment>
<evidence type="ECO:0000256" key="11">
    <source>
        <dbReference type="ARBA" id="ARBA00023225"/>
    </source>
</evidence>
<accession>H7EP98</accession>
<dbReference type="eggNOG" id="COG1419">
    <property type="taxonomic scope" value="Bacteria"/>
</dbReference>
<dbReference type="Pfam" id="PF00448">
    <property type="entry name" value="SRP54"/>
    <property type="match status" value="1"/>
</dbReference>
<evidence type="ECO:0000256" key="2">
    <source>
        <dbReference type="ARBA" id="ARBA00008531"/>
    </source>
</evidence>
<dbReference type="SUPFAM" id="SSF52540">
    <property type="entry name" value="P-loop containing nucleoside triphosphate hydrolases"/>
    <property type="match status" value="1"/>
</dbReference>
<comment type="caution">
    <text evidence="17">The sequence shown here is derived from an EMBL/GenBank/DDBJ whole genome shotgun (WGS) entry which is preliminary data.</text>
</comment>
<evidence type="ECO:0000256" key="10">
    <source>
        <dbReference type="ARBA" id="ARBA00023136"/>
    </source>
</evidence>
<name>H7EP98_9SPIR</name>
<dbReference type="GO" id="GO:0006614">
    <property type="term" value="P:SRP-dependent cotranslational protein targeting to membrane"/>
    <property type="evidence" value="ECO:0007669"/>
    <property type="project" value="InterPro"/>
</dbReference>
<comment type="function">
    <text evidence="12">Necessary for flagellar biosynthesis. May be involved in translocation of the flagellum.</text>
</comment>
<evidence type="ECO:0000256" key="8">
    <source>
        <dbReference type="ARBA" id="ARBA00022927"/>
    </source>
</evidence>
<dbReference type="OrthoDB" id="9778554at2"/>
<proteinExistence type="inferred from homology"/>
<dbReference type="GO" id="GO:0005047">
    <property type="term" value="F:signal recognition particle binding"/>
    <property type="evidence" value="ECO:0007669"/>
    <property type="project" value="TreeGrafter"/>
</dbReference>
<dbReference type="InterPro" id="IPR003593">
    <property type="entry name" value="AAA+_ATPase"/>
</dbReference>
<evidence type="ECO:0000256" key="1">
    <source>
        <dbReference type="ARBA" id="ARBA00004413"/>
    </source>
</evidence>
<dbReference type="PANTHER" id="PTHR43134:SF3">
    <property type="entry name" value="FLAGELLAR BIOSYNTHESIS PROTEIN FLHF"/>
    <property type="match status" value="1"/>
</dbReference>
<keyword evidence="9" id="KW-0342">GTP-binding</keyword>
<feature type="domain" description="AAA+ ATPase" evidence="15">
    <location>
        <begin position="213"/>
        <end position="357"/>
    </location>
</feature>
<keyword evidence="8" id="KW-0653">Protein transport</keyword>
<protein>
    <recommendedName>
        <fullName evidence="3">Flagellar biosynthesis protein FlhF</fullName>
    </recommendedName>
    <alternativeName>
        <fullName evidence="13">Flagella-associated GTP-binding protein</fullName>
    </alternativeName>
</protein>
<dbReference type="STRING" id="907348.TresaDRAFT_0204"/>
<evidence type="ECO:0000256" key="9">
    <source>
        <dbReference type="ARBA" id="ARBA00023134"/>
    </source>
</evidence>
<evidence type="ECO:0000313" key="18">
    <source>
        <dbReference type="Proteomes" id="UP000003571"/>
    </source>
</evidence>
<keyword evidence="18" id="KW-1185">Reference proteome</keyword>
<organism evidence="17 18">
    <name type="scientific">Treponema saccharophilum DSM 2985</name>
    <dbReference type="NCBI Taxonomy" id="907348"/>
    <lineage>
        <taxon>Bacteria</taxon>
        <taxon>Pseudomonadati</taxon>
        <taxon>Spirochaetota</taxon>
        <taxon>Spirochaetia</taxon>
        <taxon>Spirochaetales</taxon>
        <taxon>Treponemataceae</taxon>
        <taxon>Treponema</taxon>
    </lineage>
</organism>
<dbReference type="PATRIC" id="fig|907348.3.peg.2791"/>
<dbReference type="GO" id="GO:0005525">
    <property type="term" value="F:GTP binding"/>
    <property type="evidence" value="ECO:0007669"/>
    <property type="project" value="UniProtKB-KW"/>
</dbReference>
<evidence type="ECO:0000256" key="4">
    <source>
        <dbReference type="ARBA" id="ARBA00022448"/>
    </source>
</evidence>
<keyword evidence="10" id="KW-0472">Membrane</keyword>
<comment type="subcellular location">
    <subcellularLocation>
        <location evidence="1">Cell membrane</location>
        <topology evidence="1">Peripheral membrane protein</topology>
        <orientation evidence="1">Cytoplasmic side</orientation>
    </subcellularLocation>
</comment>
<dbReference type="InterPro" id="IPR000897">
    <property type="entry name" value="SRP54_GTPase_dom"/>
</dbReference>
<evidence type="ECO:0000256" key="12">
    <source>
        <dbReference type="ARBA" id="ARBA00025337"/>
    </source>
</evidence>
<evidence type="ECO:0000256" key="6">
    <source>
        <dbReference type="ARBA" id="ARBA00022741"/>
    </source>
</evidence>
<keyword evidence="11" id="KW-1006">Bacterial flagellum protein export</keyword>
<evidence type="ECO:0000259" key="15">
    <source>
        <dbReference type="SMART" id="SM00382"/>
    </source>
</evidence>
<feature type="coiled-coil region" evidence="14">
    <location>
        <begin position="111"/>
        <end position="138"/>
    </location>
</feature>
<dbReference type="InterPro" id="IPR027417">
    <property type="entry name" value="P-loop_NTPase"/>
</dbReference>
<evidence type="ECO:0000259" key="16">
    <source>
        <dbReference type="SMART" id="SM00962"/>
    </source>
</evidence>
<dbReference type="PANTHER" id="PTHR43134">
    <property type="entry name" value="SIGNAL RECOGNITION PARTICLE RECEPTOR SUBUNIT ALPHA"/>
    <property type="match status" value="1"/>
</dbReference>
<keyword evidence="7" id="KW-1005">Bacterial flagellum biogenesis</keyword>
<dbReference type="RefSeq" id="WP_002706412.1">
    <property type="nucleotide sequence ID" value="NZ_AGRW01000054.1"/>
</dbReference>
<evidence type="ECO:0000256" key="13">
    <source>
        <dbReference type="ARBA" id="ARBA00030866"/>
    </source>
</evidence>
<dbReference type="FunFam" id="3.40.50.300:FF:000695">
    <property type="entry name" value="Flagellar biosynthesis regulator FlhF"/>
    <property type="match status" value="1"/>
</dbReference>
<dbReference type="EMBL" id="AGRW01000054">
    <property type="protein sequence ID" value="EIC00731.1"/>
    <property type="molecule type" value="Genomic_DNA"/>
</dbReference>
<evidence type="ECO:0000256" key="5">
    <source>
        <dbReference type="ARBA" id="ARBA00022475"/>
    </source>
</evidence>
<evidence type="ECO:0000256" key="3">
    <source>
        <dbReference type="ARBA" id="ARBA00014919"/>
    </source>
</evidence>
<dbReference type="SMART" id="SM00382">
    <property type="entry name" value="AAA"/>
    <property type="match status" value="1"/>
</dbReference>
<dbReference type="GO" id="GO:0015031">
    <property type="term" value="P:protein transport"/>
    <property type="evidence" value="ECO:0007669"/>
    <property type="project" value="UniProtKB-KW"/>
</dbReference>
<dbReference type="AlphaFoldDB" id="H7EP98"/>
<dbReference type="GO" id="GO:0003924">
    <property type="term" value="F:GTPase activity"/>
    <property type="evidence" value="ECO:0007669"/>
    <property type="project" value="InterPro"/>
</dbReference>
<feature type="domain" description="SRP54-type proteins GTP-binding" evidence="16">
    <location>
        <begin position="214"/>
        <end position="413"/>
    </location>
</feature>
<sequence>MYNDGFDDGSGTNPLGRLPQNSFADAMKTIMNTAKIMTGKSREECEQKLFKEYGNSYEIIGCRTYLKGGFLGIGQREVCDVKYVLKPRPLTSREAFEQNKQDFINKVSGGNSQSFTQLANINKQLEELKESFDSKLKDFAVANSSSGKHPSVQKIEDLLVQNEFTLSYINGITNRLRAELPMESLDDFDFVQRTVVDWIGKSISIYPKLPMKPPHVIVLVGPTGVGKTTTIAKLAGSILVEAKNKNQPKPSIRMITIDHTRVGAEEQLERFGTIMSIPVEKAQNAADVKKIFDMYKEDLDVLFIDTPGYSPNDFANIGKMREILGIPGMSKDVYLTITASVKARDLLSIIQVYEQFNYDSVIITKWDETNAFGNVLSVLAEKNKPIAYIADGQKVPREIKRASVVECLKFLNDFKIDREHIEEIFSENKNQ</sequence>
<evidence type="ECO:0000313" key="17">
    <source>
        <dbReference type="EMBL" id="EIC00731.1"/>
    </source>
</evidence>
<gene>
    <name evidence="17" type="ORF">TresaDRAFT_0204</name>
</gene>
<dbReference type="GO" id="GO:0044781">
    <property type="term" value="P:bacterial-type flagellum organization"/>
    <property type="evidence" value="ECO:0007669"/>
    <property type="project" value="UniProtKB-KW"/>
</dbReference>
<dbReference type="Gene3D" id="3.40.50.300">
    <property type="entry name" value="P-loop containing nucleotide triphosphate hydrolases"/>
    <property type="match status" value="1"/>
</dbReference>
<dbReference type="InterPro" id="IPR047040">
    <property type="entry name" value="FlhF__GTPase_dom"/>
</dbReference>
<keyword evidence="14" id="KW-0175">Coiled coil</keyword>
<dbReference type="GO" id="GO:0005886">
    <property type="term" value="C:plasma membrane"/>
    <property type="evidence" value="ECO:0007669"/>
    <property type="project" value="UniProtKB-SubCell"/>
</dbReference>
<dbReference type="SMART" id="SM00962">
    <property type="entry name" value="SRP54"/>
    <property type="match status" value="1"/>
</dbReference>
<evidence type="ECO:0000256" key="14">
    <source>
        <dbReference type="SAM" id="Coils"/>
    </source>
</evidence>
<dbReference type="Proteomes" id="UP000003571">
    <property type="component" value="Unassembled WGS sequence"/>
</dbReference>
<keyword evidence="4" id="KW-0813">Transport</keyword>
<reference evidence="17 18" key="1">
    <citation type="submission" date="2011-09" db="EMBL/GenBank/DDBJ databases">
        <title>The draft genome of Treponema saccharophilum DSM 2985.</title>
        <authorList>
            <consortium name="US DOE Joint Genome Institute (JGI-PGF)"/>
            <person name="Lucas S."/>
            <person name="Copeland A."/>
            <person name="Lapidus A."/>
            <person name="Glavina del Rio T."/>
            <person name="Dalin E."/>
            <person name="Tice H."/>
            <person name="Bruce D."/>
            <person name="Goodwin L."/>
            <person name="Pitluck S."/>
            <person name="Peters L."/>
            <person name="Kyrpides N."/>
            <person name="Mavromatis K."/>
            <person name="Ivanova N."/>
            <person name="Markowitz V."/>
            <person name="Cheng J.-F."/>
            <person name="Hugenholtz P."/>
            <person name="Woyke T."/>
            <person name="Wu D."/>
            <person name="Gronow S."/>
            <person name="Wellnitz S."/>
            <person name="Brambilla E."/>
            <person name="Klenk H.-P."/>
            <person name="Eisen J.A."/>
        </authorList>
    </citation>
    <scope>NUCLEOTIDE SEQUENCE [LARGE SCALE GENOMIC DNA]</scope>
    <source>
        <strain evidence="17 18">DSM 2985</strain>
    </source>
</reference>
<keyword evidence="5" id="KW-1003">Cell membrane</keyword>
<keyword evidence="6" id="KW-0547">Nucleotide-binding</keyword>
<evidence type="ECO:0000256" key="7">
    <source>
        <dbReference type="ARBA" id="ARBA00022795"/>
    </source>
</evidence>
<dbReference type="CDD" id="cd17873">
    <property type="entry name" value="FlhF"/>
    <property type="match status" value="1"/>
</dbReference>